<accession>A0A8J7GNK0</accession>
<dbReference type="Pfam" id="PF01844">
    <property type="entry name" value="HNH"/>
    <property type="match status" value="1"/>
</dbReference>
<dbReference type="Gene3D" id="1.10.30.50">
    <property type="match status" value="1"/>
</dbReference>
<dbReference type="AlphaFoldDB" id="A0A8J7GNK0"/>
<dbReference type="EMBL" id="JADOUF010000001">
    <property type="protein sequence ID" value="MBG6133876.1"/>
    <property type="molecule type" value="Genomic_DNA"/>
</dbReference>
<evidence type="ECO:0000313" key="2">
    <source>
        <dbReference type="EMBL" id="MBG6133876.1"/>
    </source>
</evidence>
<dbReference type="CDD" id="cd00085">
    <property type="entry name" value="HNHc"/>
    <property type="match status" value="1"/>
</dbReference>
<dbReference type="InterPro" id="IPR003615">
    <property type="entry name" value="HNH_nuc"/>
</dbReference>
<proteinExistence type="predicted"/>
<sequence length="338" mass="38737">MVEPYWDWFDQMLAADSRALGGEPCRICQQPISPTAHPKQRDRHVCSPRCNDSLKRRFKRRIERGEIPGYQPHAGTLAIMSERASRAPQIFRTVREAEFPYEHSWFPIVGDVIERHGVTSHYVPLDQIPWLPDHLAWVLADTKLPAARVLGVLCPDARMWTVHFIETTGETIRLAMAEVWAYDTPTGQRTYGSEPLTGVDLYQGIEMIKDVDDAGQEYQWDATVFSPARPEKLWTPARMDLSQKRSRTTRAKNAYQARKRALGIHAAAADEVDPQDIYDRDDWICQLCQHPVERRYLWPHPMSITLDHVLPVTRGGSHSTTNLQTAHWICNLRKGNAP</sequence>
<dbReference type="InterPro" id="IPR002711">
    <property type="entry name" value="HNH"/>
</dbReference>
<dbReference type="GO" id="GO:0004519">
    <property type="term" value="F:endonuclease activity"/>
    <property type="evidence" value="ECO:0007669"/>
    <property type="project" value="InterPro"/>
</dbReference>
<dbReference type="GO" id="GO:0003676">
    <property type="term" value="F:nucleic acid binding"/>
    <property type="evidence" value="ECO:0007669"/>
    <property type="project" value="InterPro"/>
</dbReference>
<dbReference type="Proteomes" id="UP000622552">
    <property type="component" value="Unassembled WGS sequence"/>
</dbReference>
<keyword evidence="3" id="KW-1185">Reference proteome</keyword>
<reference evidence="2" key="1">
    <citation type="submission" date="2020-11" db="EMBL/GenBank/DDBJ databases">
        <title>Sequencing the genomes of 1000 actinobacteria strains.</title>
        <authorList>
            <person name="Klenk H.-P."/>
        </authorList>
    </citation>
    <scope>NUCLEOTIDE SEQUENCE</scope>
    <source>
        <strain evidence="2">DSM 45356</strain>
    </source>
</reference>
<comment type="caution">
    <text evidence="2">The sequence shown here is derived from an EMBL/GenBank/DDBJ whole genome shotgun (WGS) entry which is preliminary data.</text>
</comment>
<feature type="domain" description="HNH" evidence="1">
    <location>
        <begin position="285"/>
        <end position="336"/>
    </location>
</feature>
<name>A0A8J7GNK0_9ACTN</name>
<dbReference type="GO" id="GO:0008270">
    <property type="term" value="F:zinc ion binding"/>
    <property type="evidence" value="ECO:0007669"/>
    <property type="project" value="InterPro"/>
</dbReference>
<protein>
    <recommendedName>
        <fullName evidence="1">HNH domain-containing protein</fullName>
    </recommendedName>
</protein>
<dbReference type="RefSeq" id="WP_203787696.1">
    <property type="nucleotide sequence ID" value="NZ_BONS01000032.1"/>
</dbReference>
<evidence type="ECO:0000313" key="3">
    <source>
        <dbReference type="Proteomes" id="UP000622552"/>
    </source>
</evidence>
<organism evidence="2 3">
    <name type="scientific">Longispora fulva</name>
    <dbReference type="NCBI Taxonomy" id="619741"/>
    <lineage>
        <taxon>Bacteria</taxon>
        <taxon>Bacillati</taxon>
        <taxon>Actinomycetota</taxon>
        <taxon>Actinomycetes</taxon>
        <taxon>Micromonosporales</taxon>
        <taxon>Micromonosporaceae</taxon>
        <taxon>Longispora</taxon>
    </lineage>
</organism>
<evidence type="ECO:0000259" key="1">
    <source>
        <dbReference type="Pfam" id="PF01844"/>
    </source>
</evidence>
<gene>
    <name evidence="2" type="ORF">IW245_000070</name>
</gene>